<dbReference type="AlphaFoldDB" id="A0A9D1VUI2"/>
<sequence>MIKETAPSRALLQKLQGRLDERKWLASAAARRDLCGEMPWCAFCRREEEYPCARARIRERAAVAAEMSDVEAEIAQDERDAALAARSLAAEGESGAASTAEAVREAVQEAVLEQKLAVKDEE</sequence>
<organism evidence="1 2">
    <name type="scientific">Candidatus Borkfalkia faecigallinarum</name>
    <dbReference type="NCBI Taxonomy" id="2838509"/>
    <lineage>
        <taxon>Bacteria</taxon>
        <taxon>Bacillati</taxon>
        <taxon>Bacillota</taxon>
        <taxon>Clostridia</taxon>
        <taxon>Christensenellales</taxon>
        <taxon>Christensenellaceae</taxon>
        <taxon>Candidatus Borkfalkia</taxon>
    </lineage>
</organism>
<evidence type="ECO:0000313" key="1">
    <source>
        <dbReference type="EMBL" id="HIX46843.1"/>
    </source>
</evidence>
<reference evidence="1" key="2">
    <citation type="submission" date="2021-04" db="EMBL/GenBank/DDBJ databases">
        <authorList>
            <person name="Gilroy R."/>
        </authorList>
    </citation>
    <scope>NUCLEOTIDE SEQUENCE</scope>
    <source>
        <strain evidence="1">26628</strain>
    </source>
</reference>
<accession>A0A9D1VUI2</accession>
<protein>
    <submittedName>
        <fullName evidence="1">Uncharacterized protein</fullName>
    </submittedName>
</protein>
<dbReference type="EMBL" id="DXFD01000060">
    <property type="protein sequence ID" value="HIX46843.1"/>
    <property type="molecule type" value="Genomic_DNA"/>
</dbReference>
<name>A0A9D1VUI2_9FIRM</name>
<proteinExistence type="predicted"/>
<reference evidence="1" key="1">
    <citation type="journal article" date="2021" name="PeerJ">
        <title>Extensive microbial diversity within the chicken gut microbiome revealed by metagenomics and culture.</title>
        <authorList>
            <person name="Gilroy R."/>
            <person name="Ravi A."/>
            <person name="Getino M."/>
            <person name="Pursley I."/>
            <person name="Horton D.L."/>
            <person name="Alikhan N.F."/>
            <person name="Baker D."/>
            <person name="Gharbi K."/>
            <person name="Hall N."/>
            <person name="Watson M."/>
            <person name="Adriaenssens E.M."/>
            <person name="Foster-Nyarko E."/>
            <person name="Jarju S."/>
            <person name="Secka A."/>
            <person name="Antonio M."/>
            <person name="Oren A."/>
            <person name="Chaudhuri R.R."/>
            <person name="La Ragione R."/>
            <person name="Hildebrand F."/>
            <person name="Pallen M.J."/>
        </authorList>
    </citation>
    <scope>NUCLEOTIDE SEQUENCE</scope>
    <source>
        <strain evidence="1">26628</strain>
    </source>
</reference>
<evidence type="ECO:0000313" key="2">
    <source>
        <dbReference type="Proteomes" id="UP000824249"/>
    </source>
</evidence>
<comment type="caution">
    <text evidence="1">The sequence shown here is derived from an EMBL/GenBank/DDBJ whole genome shotgun (WGS) entry which is preliminary data.</text>
</comment>
<dbReference type="Proteomes" id="UP000824249">
    <property type="component" value="Unassembled WGS sequence"/>
</dbReference>
<gene>
    <name evidence="1" type="ORF">H9737_04035</name>
</gene>